<dbReference type="HOGENOM" id="CLU_1175790_0_0_1"/>
<dbReference type="RefSeq" id="XP_001792187.1">
    <property type="nucleotide sequence ID" value="XM_001792135.1"/>
</dbReference>
<dbReference type="GO" id="GO:0003747">
    <property type="term" value="F:translation release factor activity"/>
    <property type="evidence" value="ECO:0007669"/>
    <property type="project" value="InterPro"/>
</dbReference>
<organism evidence="7 8">
    <name type="scientific">Phaeosphaeria nodorum (strain SN15 / ATCC MYA-4574 / FGSC 10173)</name>
    <name type="common">Glume blotch fungus</name>
    <name type="synonym">Parastagonospora nodorum</name>
    <dbReference type="NCBI Taxonomy" id="321614"/>
    <lineage>
        <taxon>Eukaryota</taxon>
        <taxon>Fungi</taxon>
        <taxon>Dikarya</taxon>
        <taxon>Ascomycota</taxon>
        <taxon>Pezizomycotina</taxon>
        <taxon>Dothideomycetes</taxon>
        <taxon>Pleosporomycetidae</taxon>
        <taxon>Pleosporales</taxon>
        <taxon>Pleosporineae</taxon>
        <taxon>Phaeosphaeriaceae</taxon>
        <taxon>Parastagonospora</taxon>
    </lineage>
</organism>
<dbReference type="GeneID" id="5969032"/>
<dbReference type="Gene3D" id="3.30.160.20">
    <property type="match status" value="1"/>
</dbReference>
<keyword evidence="4" id="KW-0496">Mitochondrion</keyword>
<dbReference type="GO" id="GO:0032543">
    <property type="term" value="P:mitochondrial translation"/>
    <property type="evidence" value="ECO:0007669"/>
    <property type="project" value="UniProtKB-ARBA"/>
</dbReference>
<feature type="compositionally biased region" description="Basic residues" evidence="5">
    <location>
        <begin position="119"/>
        <end position="136"/>
    </location>
</feature>
<dbReference type="PANTHER" id="PTHR46203:SF1">
    <property type="entry name" value="MITOCHONDRIAL TRANSLATION RELEASE FACTOR IN RESCUE"/>
    <property type="match status" value="1"/>
</dbReference>
<dbReference type="Proteomes" id="UP000001055">
    <property type="component" value="Unassembled WGS sequence"/>
</dbReference>
<evidence type="ECO:0000256" key="2">
    <source>
        <dbReference type="ARBA" id="ARBA00010835"/>
    </source>
</evidence>
<evidence type="ECO:0000313" key="8">
    <source>
        <dbReference type="Proteomes" id="UP000001055"/>
    </source>
</evidence>
<gene>
    <name evidence="7" type="ORF">SNOG_01549</name>
</gene>
<feature type="compositionally biased region" description="Acidic residues" evidence="5">
    <location>
        <begin position="142"/>
        <end position="163"/>
    </location>
</feature>
<comment type="similarity">
    <text evidence="2">Belongs to the prokaryotic/mitochondrial release factor family.</text>
</comment>
<comment type="subcellular location">
    <subcellularLocation>
        <location evidence="1">Mitochondrion</location>
    </subcellularLocation>
</comment>
<dbReference type="PANTHER" id="PTHR46203">
    <property type="entry name" value="PROBABLE PEPTIDE CHAIN RELEASE FACTOR C12ORF65"/>
    <property type="match status" value="1"/>
</dbReference>
<dbReference type="GO" id="GO:0005739">
    <property type="term" value="C:mitochondrion"/>
    <property type="evidence" value="ECO:0000318"/>
    <property type="project" value="GO_Central"/>
</dbReference>
<feature type="compositionally biased region" description="Basic and acidic residues" evidence="5">
    <location>
        <begin position="109"/>
        <end position="118"/>
    </location>
</feature>
<protein>
    <recommendedName>
        <fullName evidence="6">Prokaryotic-type class I peptide chain release factors domain-containing protein</fullName>
    </recommendedName>
</protein>
<proteinExistence type="inferred from homology"/>
<dbReference type="InParanoid" id="Q0V365"/>
<evidence type="ECO:0000256" key="1">
    <source>
        <dbReference type="ARBA" id="ARBA00004173"/>
    </source>
</evidence>
<dbReference type="KEGG" id="pno:SNOG_01549"/>
<dbReference type="InterPro" id="IPR045853">
    <property type="entry name" value="Pep_chain_release_fac_I_sf"/>
</dbReference>
<evidence type="ECO:0000256" key="5">
    <source>
        <dbReference type="SAM" id="MobiDB-lite"/>
    </source>
</evidence>
<evidence type="ECO:0000313" key="7">
    <source>
        <dbReference type="EMBL" id="EAT91198.2"/>
    </source>
</evidence>
<reference evidence="8" key="1">
    <citation type="journal article" date="2007" name="Plant Cell">
        <title>Dothideomycete-plant interactions illuminated by genome sequencing and EST analysis of the wheat pathogen Stagonospora nodorum.</title>
        <authorList>
            <person name="Hane J.K."/>
            <person name="Lowe R.G."/>
            <person name="Solomon P.S."/>
            <person name="Tan K.C."/>
            <person name="Schoch C.L."/>
            <person name="Spatafora J.W."/>
            <person name="Crous P.W."/>
            <person name="Kodira C."/>
            <person name="Birren B.W."/>
            <person name="Galagan J.E."/>
            <person name="Torriani S.F."/>
            <person name="McDonald B.A."/>
            <person name="Oliver R.P."/>
        </authorList>
    </citation>
    <scope>NUCLEOTIDE SEQUENCE [LARGE SCALE GENOMIC DNA]</scope>
    <source>
        <strain evidence="8">SN15 / ATCC MYA-4574 / FGSC 10173</strain>
    </source>
</reference>
<dbReference type="eggNOG" id="KOG2726">
    <property type="taxonomic scope" value="Eukaryota"/>
</dbReference>
<dbReference type="InterPro" id="IPR052405">
    <property type="entry name" value="Mito_Transl_Release_Factor"/>
</dbReference>
<dbReference type="FunFam" id="3.30.160.20:FF:000065">
    <property type="entry name" value="Peptidyl-tRNA hydrolase domain protein"/>
    <property type="match status" value="1"/>
</dbReference>
<dbReference type="VEuPathDB" id="FungiDB:JI435_015490"/>
<keyword evidence="3" id="KW-0809">Transit peptide</keyword>
<dbReference type="STRING" id="321614.Q0V365"/>
<dbReference type="SUPFAM" id="SSF75620">
    <property type="entry name" value="Release factor"/>
    <property type="match status" value="1"/>
</dbReference>
<dbReference type="FunCoup" id="Q0V365">
    <property type="interactions" value="44"/>
</dbReference>
<dbReference type="AlphaFoldDB" id="Q0V365"/>
<dbReference type="Pfam" id="PF00472">
    <property type="entry name" value="RF-1"/>
    <property type="match status" value="1"/>
</dbReference>
<accession>Q0V365</accession>
<feature type="domain" description="Prokaryotic-type class I peptide chain release factors" evidence="6">
    <location>
        <begin position="40"/>
        <end position="138"/>
    </location>
</feature>
<feature type="region of interest" description="Disordered" evidence="5">
    <location>
        <begin position="109"/>
        <end position="172"/>
    </location>
</feature>
<sequence>MMIQNMSPFLSRLPLSLGFQTRCFTSTRTHLAKSLPPRVPLPDSDIIEKFLHGSGPGGQKINKTSSAVQLKHIPTGIVVKYQDTRSRTVNRKMARKILQERIEEAELGDDARTKVKQREKSRKKQSADKKKRRKYRKLGEEQTGDGDGVEGEIEGGDVEEAGGEEVVREQASTPDDITYIAKSLGQQDAAERGMSRDGMACGHAETHNRLAKWSKDSAGEVERCMACHQLHYPITM</sequence>
<evidence type="ECO:0000256" key="3">
    <source>
        <dbReference type="ARBA" id="ARBA00022946"/>
    </source>
</evidence>
<dbReference type="InterPro" id="IPR000352">
    <property type="entry name" value="Pep_chain_release_fac_I"/>
</dbReference>
<evidence type="ECO:0000259" key="6">
    <source>
        <dbReference type="Pfam" id="PF00472"/>
    </source>
</evidence>
<dbReference type="EMBL" id="CH445326">
    <property type="protein sequence ID" value="EAT91198.2"/>
    <property type="molecule type" value="Genomic_DNA"/>
</dbReference>
<name>Q0V365_PHANO</name>
<evidence type="ECO:0000256" key="4">
    <source>
        <dbReference type="ARBA" id="ARBA00023128"/>
    </source>
</evidence>